<dbReference type="InterPro" id="IPR023214">
    <property type="entry name" value="HAD_sf"/>
</dbReference>
<dbReference type="NCBIfam" id="TIGR01509">
    <property type="entry name" value="HAD-SF-IA-v3"/>
    <property type="match status" value="1"/>
</dbReference>
<dbReference type="SFLD" id="SFLDG01129">
    <property type="entry name" value="C1.5:_HAD__Beta-PGM__Phosphata"/>
    <property type="match status" value="1"/>
</dbReference>
<dbReference type="PANTHER" id="PTHR47478">
    <property type="match status" value="1"/>
</dbReference>
<organism evidence="1 2">
    <name type="scientific">Lacimicrobium alkaliphilum</name>
    <dbReference type="NCBI Taxonomy" id="1526571"/>
    <lineage>
        <taxon>Bacteria</taxon>
        <taxon>Pseudomonadati</taxon>
        <taxon>Pseudomonadota</taxon>
        <taxon>Gammaproteobacteria</taxon>
        <taxon>Alteromonadales</taxon>
        <taxon>Alteromonadaceae</taxon>
        <taxon>Lacimicrobium</taxon>
    </lineage>
</organism>
<dbReference type="NCBIfam" id="TIGR02254">
    <property type="entry name" value="YjjG_YfnB"/>
    <property type="match status" value="1"/>
</dbReference>
<dbReference type="NCBIfam" id="TIGR01549">
    <property type="entry name" value="HAD-SF-IA-v1"/>
    <property type="match status" value="1"/>
</dbReference>
<dbReference type="NCBIfam" id="NF006976">
    <property type="entry name" value="PRK09449.1"/>
    <property type="match status" value="1"/>
</dbReference>
<dbReference type="KEGG" id="lal:AT746_17545"/>
<dbReference type="Gene3D" id="3.40.50.1000">
    <property type="entry name" value="HAD superfamily/HAD-like"/>
    <property type="match status" value="1"/>
</dbReference>
<dbReference type="SFLD" id="SFLDS00003">
    <property type="entry name" value="Haloacid_Dehalogenase"/>
    <property type="match status" value="1"/>
</dbReference>
<accession>A0A0U3APT3</accession>
<evidence type="ECO:0000313" key="1">
    <source>
        <dbReference type="EMBL" id="ALS99890.1"/>
    </source>
</evidence>
<dbReference type="InterPro" id="IPR006439">
    <property type="entry name" value="HAD-SF_hydro_IA"/>
</dbReference>
<sequence>MQYQWILFDADDTLFDFDAFAGLRLAFARFELDFAEQDFNLFLDVSMPLWRDYQEGRISSAELQRRRFEHWAARHGLDASVINEAFVEAMADSSRLLPGAAELLEALAGKATLGIITNGFTQMQQPRLDNNKVSHHFEHLVISEQVGVAKPHPDIFEHTFKLLGNPPKDNILMVGDNPHADVQGGINAGIHTCWLNHHGQARPEGITPHHEVQDLHQLRALLEA</sequence>
<proteinExistence type="predicted"/>
<dbReference type="Proteomes" id="UP000068447">
    <property type="component" value="Chromosome"/>
</dbReference>
<dbReference type="EMBL" id="CP013650">
    <property type="protein sequence ID" value="ALS99890.1"/>
    <property type="molecule type" value="Genomic_DNA"/>
</dbReference>
<dbReference type="STRING" id="1526571.AT746_17545"/>
<dbReference type="CDD" id="cd04305">
    <property type="entry name" value="HAD_Neu5Ac-Pase_like"/>
    <property type="match status" value="1"/>
</dbReference>
<dbReference type="PRINTS" id="PR00413">
    <property type="entry name" value="HADHALOGNASE"/>
</dbReference>
<dbReference type="InterPro" id="IPR036412">
    <property type="entry name" value="HAD-like_sf"/>
</dbReference>
<gene>
    <name evidence="1" type="ORF">AT746_17545</name>
</gene>
<dbReference type="AlphaFoldDB" id="A0A0U3APT3"/>
<dbReference type="SFLD" id="SFLDG01135">
    <property type="entry name" value="C1.5.6:_HAD__Beta-PGM__Phospha"/>
    <property type="match status" value="1"/>
</dbReference>
<dbReference type="SUPFAM" id="SSF56784">
    <property type="entry name" value="HAD-like"/>
    <property type="match status" value="1"/>
</dbReference>
<keyword evidence="2" id="KW-1185">Reference proteome</keyword>
<dbReference type="Pfam" id="PF00702">
    <property type="entry name" value="Hydrolase"/>
    <property type="match status" value="1"/>
</dbReference>
<dbReference type="InterPro" id="IPR052550">
    <property type="entry name" value="Pyrimidine_5'-ntase_YjjG"/>
</dbReference>
<dbReference type="Gene3D" id="1.10.150.240">
    <property type="entry name" value="Putative phosphatase, domain 2"/>
    <property type="match status" value="1"/>
</dbReference>
<evidence type="ECO:0000313" key="2">
    <source>
        <dbReference type="Proteomes" id="UP000068447"/>
    </source>
</evidence>
<dbReference type="GO" id="GO:0008253">
    <property type="term" value="F:5'-nucleotidase activity"/>
    <property type="evidence" value="ECO:0007669"/>
    <property type="project" value="InterPro"/>
</dbReference>
<dbReference type="PANTHER" id="PTHR47478:SF1">
    <property type="entry name" value="PYRIMIDINE 5'-NUCLEOTIDASE YJJG"/>
    <property type="match status" value="1"/>
</dbReference>
<dbReference type="RefSeq" id="WP_062483119.1">
    <property type="nucleotide sequence ID" value="NZ_CP013650.1"/>
</dbReference>
<dbReference type="InterPro" id="IPR023198">
    <property type="entry name" value="PGP-like_dom2"/>
</dbReference>
<dbReference type="OrthoDB" id="148966at2"/>
<dbReference type="InterPro" id="IPR011951">
    <property type="entry name" value="HAD-SF_hydro_IA_YjjG/PynA"/>
</dbReference>
<protein>
    <submittedName>
        <fullName evidence="1">DUMP phosphatase</fullName>
    </submittedName>
</protein>
<name>A0A0U3APT3_9ALTE</name>
<reference evidence="1 2" key="1">
    <citation type="submission" date="2015-12" db="EMBL/GenBank/DDBJ databases">
        <title>Complete genome of Lacimicrobium alkaliphilum KCTC 32984.</title>
        <authorList>
            <person name="Kim S.-G."/>
            <person name="Lee Y.-J."/>
        </authorList>
    </citation>
    <scope>NUCLEOTIDE SEQUENCE [LARGE SCALE GENOMIC DNA]</scope>
    <source>
        <strain evidence="1 2">YelD216</strain>
    </source>
</reference>